<comment type="caution">
    <text evidence="2">The sequence shown here is derived from an EMBL/GenBank/DDBJ whole genome shotgun (WGS) entry which is preliminary data.</text>
</comment>
<proteinExistence type="predicted"/>
<protein>
    <submittedName>
        <fullName evidence="2">Uncharacterized protein</fullName>
    </submittedName>
</protein>
<evidence type="ECO:0000256" key="1">
    <source>
        <dbReference type="SAM" id="MobiDB-lite"/>
    </source>
</evidence>
<evidence type="ECO:0000313" key="3">
    <source>
        <dbReference type="Proteomes" id="UP000614350"/>
    </source>
</evidence>
<dbReference type="Proteomes" id="UP000614350">
    <property type="component" value="Unassembled WGS sequence"/>
</dbReference>
<feature type="region of interest" description="Disordered" evidence="1">
    <location>
        <begin position="33"/>
        <end position="55"/>
    </location>
</feature>
<evidence type="ECO:0000313" key="2">
    <source>
        <dbReference type="EMBL" id="KAF7382983.1"/>
    </source>
</evidence>
<gene>
    <name evidence="2" type="ORF">HZH66_013385</name>
</gene>
<organism evidence="2 3">
    <name type="scientific">Vespula vulgaris</name>
    <name type="common">Yellow jacket</name>
    <name type="synonym">Wasp</name>
    <dbReference type="NCBI Taxonomy" id="7454"/>
    <lineage>
        <taxon>Eukaryota</taxon>
        <taxon>Metazoa</taxon>
        <taxon>Ecdysozoa</taxon>
        <taxon>Arthropoda</taxon>
        <taxon>Hexapoda</taxon>
        <taxon>Insecta</taxon>
        <taxon>Pterygota</taxon>
        <taxon>Neoptera</taxon>
        <taxon>Endopterygota</taxon>
        <taxon>Hymenoptera</taxon>
        <taxon>Apocrita</taxon>
        <taxon>Aculeata</taxon>
        <taxon>Vespoidea</taxon>
        <taxon>Vespidae</taxon>
        <taxon>Vespinae</taxon>
        <taxon>Vespula</taxon>
    </lineage>
</organism>
<dbReference type="EMBL" id="JACSEA010000018">
    <property type="protein sequence ID" value="KAF7382983.1"/>
    <property type="molecule type" value="Genomic_DNA"/>
</dbReference>
<keyword evidence="3" id="KW-1185">Reference proteome</keyword>
<reference evidence="2" key="1">
    <citation type="journal article" date="2020" name="G3 (Bethesda)">
        <title>High-Quality Assemblies for Three Invasive Social Wasps from the &lt;i&gt;Vespula&lt;/i&gt; Genus.</title>
        <authorList>
            <person name="Harrop T.W.R."/>
            <person name="Guhlin J."/>
            <person name="McLaughlin G.M."/>
            <person name="Permina E."/>
            <person name="Stockwell P."/>
            <person name="Gilligan J."/>
            <person name="Le Lec M.F."/>
            <person name="Gruber M.A.M."/>
            <person name="Quinn O."/>
            <person name="Lovegrove M."/>
            <person name="Duncan E.J."/>
            <person name="Remnant E.J."/>
            <person name="Van Eeckhoven J."/>
            <person name="Graham B."/>
            <person name="Knapp R.A."/>
            <person name="Langford K.W."/>
            <person name="Kronenberg Z."/>
            <person name="Press M.O."/>
            <person name="Eacker S.M."/>
            <person name="Wilson-Rankin E.E."/>
            <person name="Purcell J."/>
            <person name="Lester P.J."/>
            <person name="Dearden P.K."/>
        </authorList>
    </citation>
    <scope>NUCLEOTIDE SEQUENCE</scope>
    <source>
        <strain evidence="2">Marl-1</strain>
    </source>
</reference>
<sequence>MCILSVNCQQAVLSNGPAIIVYQHCITNRNGATSKGQVSFEDNERSKHPTSSLSDENMKKIRDLLKTDRYFSCRGIAEELNISISLRRSPESFEEEKRLLGIRKTRTIVLHPYSGGKVEHQHRTSIDYSVKLVNQGLRSMENWKGFKDTVKPSSKLSNYLEGKGYTVLIWIEA</sequence>
<dbReference type="AlphaFoldDB" id="A0A834MU19"/>
<accession>A0A834MU19</accession>
<name>A0A834MU19_VESVU</name>